<proteinExistence type="predicted"/>
<keyword evidence="2" id="KW-1185">Reference proteome</keyword>
<name>A0A074M7J4_ERYLO</name>
<dbReference type="AlphaFoldDB" id="A0A074M7J4"/>
<comment type="caution">
    <text evidence="1">The sequence shown here is derived from an EMBL/GenBank/DDBJ whole genome shotgun (WGS) entry which is preliminary data.</text>
</comment>
<dbReference type="EMBL" id="JMIW01000002">
    <property type="protein sequence ID" value="KEO90716.1"/>
    <property type="molecule type" value="Genomic_DNA"/>
</dbReference>
<organism evidence="1 2">
    <name type="scientific">Erythrobacter longus</name>
    <dbReference type="NCBI Taxonomy" id="1044"/>
    <lineage>
        <taxon>Bacteria</taxon>
        <taxon>Pseudomonadati</taxon>
        <taxon>Pseudomonadota</taxon>
        <taxon>Alphaproteobacteria</taxon>
        <taxon>Sphingomonadales</taxon>
        <taxon>Erythrobacteraceae</taxon>
        <taxon>Erythrobacter/Porphyrobacter group</taxon>
        <taxon>Erythrobacter</taxon>
    </lineage>
</organism>
<dbReference type="PROSITE" id="PS51257">
    <property type="entry name" value="PROKAR_LIPOPROTEIN"/>
    <property type="match status" value="1"/>
</dbReference>
<accession>A0A074M7J4</accession>
<gene>
    <name evidence="1" type="ORF">EH31_06665</name>
</gene>
<dbReference type="RefSeq" id="WP_034959158.1">
    <property type="nucleotide sequence ID" value="NZ_JMIW01000002.1"/>
</dbReference>
<dbReference type="OrthoDB" id="7390084at2"/>
<sequence length="292" mass="31426">MTIATPKRNFAAALVAGLCLLLTGCFITPGKFTSELVLMEGNDFTYTYDGEIFFLGLSSLAKMGAAGDEFEPDECYDEETYADRECTEAELAEQRQVWEMNAPIRAAQAQEQAQQMGTIMGGIDPSDPQASAELVELLSRQKGWERVIDKGDGVFDVRYSISGNLSHDFMFPVLEGFPTTNPFVQIILRKDNVVRVNAPGFAAQNDSNPMGGMMAGMAGLGSMAALANDAPNGGEMPNLPTMEGTFTIITNGEIKANNTDEGAVSDASGQRLVWNISPRTKAAPTALIDLSR</sequence>
<protein>
    <recommendedName>
        <fullName evidence="3">Lipoprotein</fullName>
    </recommendedName>
</protein>
<evidence type="ECO:0000313" key="2">
    <source>
        <dbReference type="Proteomes" id="UP000027647"/>
    </source>
</evidence>
<dbReference type="eggNOG" id="ENOG5032TJS">
    <property type="taxonomic scope" value="Bacteria"/>
</dbReference>
<reference evidence="1 2" key="1">
    <citation type="submission" date="2014-04" db="EMBL/GenBank/DDBJ databases">
        <title>A comprehensive comparison of genomes of Erythrobacter spp. strains.</title>
        <authorList>
            <person name="Zheng Q."/>
        </authorList>
    </citation>
    <scope>NUCLEOTIDE SEQUENCE [LARGE SCALE GENOMIC DNA]</scope>
    <source>
        <strain evidence="1 2">DSM 6997</strain>
    </source>
</reference>
<evidence type="ECO:0000313" key="1">
    <source>
        <dbReference type="EMBL" id="KEO90716.1"/>
    </source>
</evidence>
<dbReference type="Proteomes" id="UP000027647">
    <property type="component" value="Unassembled WGS sequence"/>
</dbReference>
<evidence type="ECO:0008006" key="3">
    <source>
        <dbReference type="Google" id="ProtNLM"/>
    </source>
</evidence>